<evidence type="ECO:0000313" key="1">
    <source>
        <dbReference type="EMBL" id="KAA9041284.1"/>
    </source>
</evidence>
<dbReference type="RefSeq" id="WP_150413373.1">
    <property type="nucleotide sequence ID" value="NZ_VYQF01000001.1"/>
</dbReference>
<evidence type="ECO:0000313" key="2">
    <source>
        <dbReference type="Proteomes" id="UP000326903"/>
    </source>
</evidence>
<name>A0A5J5IMY6_9BACT</name>
<comment type="caution">
    <text evidence="1">The sequence shown here is derived from an EMBL/GenBank/DDBJ whole genome shotgun (WGS) entry which is preliminary data.</text>
</comment>
<accession>A0A5J5IMY6</accession>
<proteinExistence type="predicted"/>
<sequence length="134" mass="15542">MKTILFFLLLFSIEVKGQKIDSIYVDLYTDSLKKGTYNYINIDGKLSSGQFVPLDTADISFSSSMGKFYGNSLWIDPDFKHENVFIKVFLKSNPLIHKEFIMFVKKKPDAEKLKTLDELLNESRTNSRRSRKKS</sequence>
<reference evidence="1 2" key="1">
    <citation type="submission" date="2019-09" db="EMBL/GenBank/DDBJ databases">
        <title>Draft genome sequence of Ginsengibacter sp. BR5-29.</title>
        <authorList>
            <person name="Im W.-T."/>
        </authorList>
    </citation>
    <scope>NUCLEOTIDE SEQUENCE [LARGE SCALE GENOMIC DNA]</scope>
    <source>
        <strain evidence="1 2">BR5-29</strain>
    </source>
</reference>
<gene>
    <name evidence="1" type="ORF">FW778_04405</name>
</gene>
<dbReference type="Proteomes" id="UP000326903">
    <property type="component" value="Unassembled WGS sequence"/>
</dbReference>
<organism evidence="1 2">
    <name type="scientific">Ginsengibacter hankyongi</name>
    <dbReference type="NCBI Taxonomy" id="2607284"/>
    <lineage>
        <taxon>Bacteria</taxon>
        <taxon>Pseudomonadati</taxon>
        <taxon>Bacteroidota</taxon>
        <taxon>Chitinophagia</taxon>
        <taxon>Chitinophagales</taxon>
        <taxon>Chitinophagaceae</taxon>
        <taxon>Ginsengibacter</taxon>
    </lineage>
</organism>
<dbReference type="EMBL" id="VYQF01000001">
    <property type="protein sequence ID" value="KAA9041284.1"/>
    <property type="molecule type" value="Genomic_DNA"/>
</dbReference>
<dbReference type="AlphaFoldDB" id="A0A5J5IMY6"/>
<protein>
    <submittedName>
        <fullName evidence="1">Uncharacterized protein</fullName>
    </submittedName>
</protein>
<keyword evidence="2" id="KW-1185">Reference proteome</keyword>